<protein>
    <submittedName>
        <fullName evidence="1">Uncharacterized protein</fullName>
    </submittedName>
</protein>
<reference evidence="1" key="1">
    <citation type="journal article" date="2007" name="Proc. Natl. Acad. Sci. U.S.A.">
        <title>Spliced leader RNA trans-splicing in dinoflagellates.</title>
        <authorList>
            <person name="Zhang H."/>
            <person name="Hou Y."/>
            <person name="Miranda L."/>
            <person name="Campbell D.A."/>
            <person name="Sturm N.R."/>
            <person name="Gaasterland T."/>
            <person name="Lin S."/>
        </authorList>
    </citation>
    <scope>NUCLEOTIDE SEQUENCE</scope>
    <source>
        <strain evidence="1">Nsc-cDNA60</strain>
    </source>
</reference>
<organism evidence="1">
    <name type="scientific">Noctiluca scintillans</name>
    <name type="common">Sea sparkle</name>
    <name type="synonym">Red tide dinoflagellate</name>
    <dbReference type="NCBI Taxonomy" id="2966"/>
    <lineage>
        <taxon>Eukaryota</taxon>
        <taxon>Sar</taxon>
        <taxon>Alveolata</taxon>
        <taxon>Dinophyceae</taxon>
        <taxon>Noctilucales</taxon>
        <taxon>Noctilucaceae</taxon>
        <taxon>Noctiluca</taxon>
    </lineage>
</organism>
<dbReference type="AlphaFoldDB" id="A7WQD2"/>
<accession>A7WQD2</accession>
<proteinExistence type="evidence at transcript level"/>
<evidence type="ECO:0000313" key="1">
    <source>
        <dbReference type="EMBL" id="ABV22421.1"/>
    </source>
</evidence>
<dbReference type="EMBL" id="EF134307">
    <property type="protein sequence ID" value="ABV22421.1"/>
    <property type="molecule type" value="mRNA"/>
</dbReference>
<name>A7WQD2_NOCSC</name>
<sequence length="171" mass="17311">MIAKTVVADSPAAAEAATEVGAPLNCKSTSYAYCCEFGVPCDCSQGTTAPGQCSQTSYAFCCSVGTPCICSEPPVNISTAHVSESIEVSGVPAEVVDVKTSVEESQVAVQATAPLAQCKSSSYMFCCDFGVPCDCSQGSTASGQCEEASYAFCCGVGTPCDCSAPPLNVTV</sequence>